<evidence type="ECO:0000313" key="6">
    <source>
        <dbReference type="Proteomes" id="UP001152795"/>
    </source>
</evidence>
<keyword evidence="2" id="KW-0812">Transmembrane</keyword>
<reference evidence="5" key="1">
    <citation type="submission" date="2020-04" db="EMBL/GenBank/DDBJ databases">
        <authorList>
            <person name="Alioto T."/>
            <person name="Alioto T."/>
            <person name="Gomez Garrido J."/>
        </authorList>
    </citation>
    <scope>NUCLEOTIDE SEQUENCE</scope>
    <source>
        <strain evidence="5">A484AB</strain>
    </source>
</reference>
<evidence type="ECO:0000313" key="5">
    <source>
        <dbReference type="EMBL" id="CAB4029466.1"/>
    </source>
</evidence>
<dbReference type="GO" id="GO:0016020">
    <property type="term" value="C:membrane"/>
    <property type="evidence" value="ECO:0007669"/>
    <property type="project" value="UniProtKB-SubCell"/>
</dbReference>
<keyword evidence="3" id="KW-1133">Transmembrane helix</keyword>
<keyword evidence="4" id="KW-0472">Membrane</keyword>
<dbReference type="PANTHER" id="PTHR45902">
    <property type="entry name" value="LATROPHILIN RECEPTOR-LIKE PROTEIN A"/>
    <property type="match status" value="1"/>
</dbReference>
<dbReference type="GO" id="GO:0004930">
    <property type="term" value="F:G protein-coupled receptor activity"/>
    <property type="evidence" value="ECO:0007669"/>
    <property type="project" value="InterPro"/>
</dbReference>
<keyword evidence="6" id="KW-1185">Reference proteome</keyword>
<dbReference type="Gene3D" id="1.20.1070.10">
    <property type="entry name" value="Rhodopsin 7-helix transmembrane proteins"/>
    <property type="match status" value="1"/>
</dbReference>
<comment type="subcellular location">
    <subcellularLocation>
        <location evidence="1">Membrane</location>
        <topology evidence="1">Multi-pass membrane protein</topology>
    </subcellularLocation>
</comment>
<organism evidence="5 6">
    <name type="scientific">Paramuricea clavata</name>
    <name type="common">Red gorgonian</name>
    <name type="synonym">Violescent sea-whip</name>
    <dbReference type="NCBI Taxonomy" id="317549"/>
    <lineage>
        <taxon>Eukaryota</taxon>
        <taxon>Metazoa</taxon>
        <taxon>Cnidaria</taxon>
        <taxon>Anthozoa</taxon>
        <taxon>Octocorallia</taxon>
        <taxon>Malacalcyonacea</taxon>
        <taxon>Plexauridae</taxon>
        <taxon>Paramuricea</taxon>
    </lineage>
</organism>
<dbReference type="AlphaFoldDB" id="A0A6S7JBF1"/>
<gene>
    <name evidence="5" type="ORF">PACLA_8A011170</name>
</gene>
<dbReference type="OrthoDB" id="5959886at2759"/>
<dbReference type="InterPro" id="IPR053231">
    <property type="entry name" value="GPCR_LN-TM7"/>
</dbReference>
<dbReference type="GO" id="GO:0007166">
    <property type="term" value="P:cell surface receptor signaling pathway"/>
    <property type="evidence" value="ECO:0007669"/>
    <property type="project" value="InterPro"/>
</dbReference>
<evidence type="ECO:0000256" key="3">
    <source>
        <dbReference type="ARBA" id="ARBA00022989"/>
    </source>
</evidence>
<keyword evidence="5" id="KW-0675">Receptor</keyword>
<dbReference type="InterPro" id="IPR000832">
    <property type="entry name" value="GPCR_2_secretin-like"/>
</dbReference>
<accession>A0A6S7JBF1</accession>
<evidence type="ECO:0000256" key="2">
    <source>
        <dbReference type="ARBA" id="ARBA00022692"/>
    </source>
</evidence>
<evidence type="ECO:0000256" key="4">
    <source>
        <dbReference type="ARBA" id="ARBA00023136"/>
    </source>
</evidence>
<protein>
    <submittedName>
        <fullName evidence="5">G- coupled receptor Mth2</fullName>
    </submittedName>
</protein>
<sequence length="905" mass="102497">MDLPDVILSYLRLLLLLTCIFINLGSTQANESISTFKRAEKSVWLDHERVRRNSNYQGCTGNKMGFSLGNKCFYDHACFEIFSDCCSDYVSKCGRQESKETIKQSASMWKCIEISGMPLSVYCDFAGATGIWMISKCPANTSFVKLRGKCENAPSEFSYPVEDFIPVMGANSLMYRNKHCALCNGLVNYTAWNIRVTAYVIPPEDFDLDSRLKFILANGGYINSVPPGEGQPRRYCYGRNYIDNCSSTNDTSYKACVEGPIEVVTSFDFAYFKNTECAICNGYPNLYRWATGMKCSPPVESDGFSIVFKLRNAGGPKTTVVSKSCPDGSVYDTTLKFCRVGYYIISSSRQLTNEFLILLWLKQRNDSREISWKLDDDFKSALSLAISSQFSLLLNQISTITFHQQYRANDYFVATFRLTLTAFQSLIMANQHKNDFNITRENTAFFGLLNFTGNFTVDWEEYSFSVLNVISKQLSCYGKKKFQSREYKIDRENGSVVVSKTGEVFLLGDYTLVEEIGGNIALCRKLILSDCKEGAYVPLTPDEYVIFPNLTVYHKATNSTFKFGEYLMSEKLNKRNISNTTQNSWNSTISVCLPFKTTFTKTETKYNTSYGLRILTIIGFSVSTLCHILLLITYGLFKELRAVSGLNLMNLSFSMCLSQVIWLIRTADFQGTIFCEILAILEHYLLHVSFLAMSIISHHTCKVLSQPFVGRTANTSWRRFIKYSSFLWLTPAVFVAVCVALDKTEVFLVDYGMNCWLGTANAKLYLFLSPLAVLLLYNIYKFIQTAVSLSRHAKDREILQRKEGKQNLLICTKLATLVGFPWLFAFIGVLFPDVEAFDYLFVVFVCLQGLYVGMAFLFNKKTLKLYKGRWNVGSRGNTPSHTGTKQSFELQALQSSSTDPKTISV</sequence>
<name>A0A6S7JBF1_PARCT</name>
<evidence type="ECO:0000256" key="1">
    <source>
        <dbReference type="ARBA" id="ARBA00004141"/>
    </source>
</evidence>
<dbReference type="Pfam" id="PF00002">
    <property type="entry name" value="7tm_2"/>
    <property type="match status" value="1"/>
</dbReference>
<dbReference type="EMBL" id="CACRXK020016189">
    <property type="protein sequence ID" value="CAB4029466.1"/>
    <property type="molecule type" value="Genomic_DNA"/>
</dbReference>
<comment type="caution">
    <text evidence="5">The sequence shown here is derived from an EMBL/GenBank/DDBJ whole genome shotgun (WGS) entry which is preliminary data.</text>
</comment>
<dbReference type="PROSITE" id="PS50261">
    <property type="entry name" value="G_PROTEIN_RECEP_F2_4"/>
    <property type="match status" value="1"/>
</dbReference>
<proteinExistence type="predicted"/>
<dbReference type="CDD" id="cd15039">
    <property type="entry name" value="7tmB3_Methuselah-like"/>
    <property type="match status" value="1"/>
</dbReference>
<dbReference type="SUPFAM" id="SSF81321">
    <property type="entry name" value="Family A G protein-coupled receptor-like"/>
    <property type="match status" value="1"/>
</dbReference>
<dbReference type="Proteomes" id="UP001152795">
    <property type="component" value="Unassembled WGS sequence"/>
</dbReference>
<dbReference type="InterPro" id="IPR017981">
    <property type="entry name" value="GPCR_2-like_7TM"/>
</dbReference>
<dbReference type="PANTHER" id="PTHR45902:SF1">
    <property type="entry name" value="LATROPHILIN RECEPTOR-LIKE PROTEIN A"/>
    <property type="match status" value="1"/>
</dbReference>